<dbReference type="InterPro" id="IPR014840">
    <property type="entry name" value="HRD"/>
</dbReference>
<feature type="domain" description="Ubinuclein middle" evidence="5">
    <location>
        <begin position="419"/>
        <end position="537"/>
    </location>
</feature>
<dbReference type="Pfam" id="PF14075">
    <property type="entry name" value="UBN_AB"/>
    <property type="match status" value="1"/>
</dbReference>
<dbReference type="GO" id="GO:0006325">
    <property type="term" value="P:chromatin organization"/>
    <property type="evidence" value="ECO:0007669"/>
    <property type="project" value="TreeGrafter"/>
</dbReference>
<gene>
    <name evidence="6" type="primary">UBN1</name>
    <name evidence="6" type="ORF">N1851_010761</name>
</gene>
<keyword evidence="7" id="KW-1185">Reference proteome</keyword>
<dbReference type="PANTHER" id="PTHR21669">
    <property type="entry name" value="CAPZ-INTERACTING PROTEIN AND RELATED PROTEINS"/>
    <property type="match status" value="1"/>
</dbReference>
<evidence type="ECO:0000259" key="5">
    <source>
        <dbReference type="Pfam" id="PF14075"/>
    </source>
</evidence>
<feature type="region of interest" description="Disordered" evidence="3">
    <location>
        <begin position="627"/>
        <end position="646"/>
    </location>
</feature>
<keyword evidence="2" id="KW-0597">Phosphoprotein</keyword>
<dbReference type="EMBL" id="JAOPHQ010001996">
    <property type="protein sequence ID" value="KAK0148815.1"/>
    <property type="molecule type" value="Genomic_DNA"/>
</dbReference>
<proteinExistence type="inferred from homology"/>
<dbReference type="GO" id="GO:0005634">
    <property type="term" value="C:nucleus"/>
    <property type="evidence" value="ECO:0007669"/>
    <property type="project" value="TreeGrafter"/>
</dbReference>
<reference evidence="6" key="1">
    <citation type="journal article" date="2023" name="Front. Mar. Sci.">
        <title>A new Merluccius polli reference genome to investigate the effects of global change in West African waters.</title>
        <authorList>
            <person name="Mateo J.L."/>
            <person name="Blanco-Fernandez C."/>
            <person name="Garcia-Vazquez E."/>
            <person name="Machado-Schiaffino G."/>
        </authorList>
    </citation>
    <scope>NUCLEOTIDE SEQUENCE</scope>
    <source>
        <strain evidence="6">C29</strain>
        <tissue evidence="6">Fin</tissue>
    </source>
</reference>
<feature type="region of interest" description="Disordered" evidence="3">
    <location>
        <begin position="217"/>
        <end position="240"/>
    </location>
</feature>
<evidence type="ECO:0000256" key="1">
    <source>
        <dbReference type="ARBA" id="ARBA00009911"/>
    </source>
</evidence>
<dbReference type="InterPro" id="IPR026947">
    <property type="entry name" value="UBN_middle_dom"/>
</dbReference>
<feature type="region of interest" description="Disordered" evidence="3">
    <location>
        <begin position="12"/>
        <end position="39"/>
    </location>
</feature>
<comment type="similarity">
    <text evidence="1">Belongs to the ubinuclein family.</text>
</comment>
<evidence type="ECO:0000256" key="2">
    <source>
        <dbReference type="ARBA" id="ARBA00022553"/>
    </source>
</evidence>
<feature type="compositionally biased region" description="Basic and acidic residues" evidence="3">
    <location>
        <begin position="221"/>
        <end position="238"/>
    </location>
</feature>
<accession>A0AA47MZ77</accession>
<dbReference type="AlphaFoldDB" id="A0AA47MZ77"/>
<organism evidence="6 7">
    <name type="scientific">Merluccius polli</name>
    <name type="common">Benguela hake</name>
    <name type="synonym">Merluccius cadenati</name>
    <dbReference type="NCBI Taxonomy" id="89951"/>
    <lineage>
        <taxon>Eukaryota</taxon>
        <taxon>Metazoa</taxon>
        <taxon>Chordata</taxon>
        <taxon>Craniata</taxon>
        <taxon>Vertebrata</taxon>
        <taxon>Euteleostomi</taxon>
        <taxon>Actinopterygii</taxon>
        <taxon>Neopterygii</taxon>
        <taxon>Teleostei</taxon>
        <taxon>Neoteleostei</taxon>
        <taxon>Acanthomorphata</taxon>
        <taxon>Zeiogadaria</taxon>
        <taxon>Gadariae</taxon>
        <taxon>Gadiformes</taxon>
        <taxon>Gadoidei</taxon>
        <taxon>Merlucciidae</taxon>
        <taxon>Merluccius</taxon>
    </lineage>
</organism>
<feature type="region of interest" description="Disordered" evidence="3">
    <location>
        <begin position="284"/>
        <end position="304"/>
    </location>
</feature>
<evidence type="ECO:0000259" key="4">
    <source>
        <dbReference type="Pfam" id="PF08729"/>
    </source>
</evidence>
<dbReference type="Pfam" id="PF08729">
    <property type="entry name" value="HUN"/>
    <property type="match status" value="1"/>
</dbReference>
<feature type="compositionally biased region" description="Polar residues" evidence="3">
    <location>
        <begin position="27"/>
        <end position="37"/>
    </location>
</feature>
<protein>
    <submittedName>
        <fullName evidence="6">Ubinuclein-1</fullName>
    </submittedName>
</protein>
<feature type="compositionally biased region" description="Basic and acidic residues" evidence="3">
    <location>
        <begin position="284"/>
        <end position="295"/>
    </location>
</feature>
<comment type="caution">
    <text evidence="6">The sequence shown here is derived from an EMBL/GenBank/DDBJ whole genome shotgun (WGS) entry which is preliminary data.</text>
</comment>
<evidence type="ECO:0000313" key="7">
    <source>
        <dbReference type="Proteomes" id="UP001174136"/>
    </source>
</evidence>
<name>A0AA47MZ77_MERPO</name>
<evidence type="ECO:0000256" key="3">
    <source>
        <dbReference type="SAM" id="MobiDB-lite"/>
    </source>
</evidence>
<feature type="domain" description="Hpc2-related" evidence="4">
    <location>
        <begin position="143"/>
        <end position="194"/>
    </location>
</feature>
<evidence type="ECO:0000313" key="6">
    <source>
        <dbReference type="EMBL" id="KAK0148815.1"/>
    </source>
</evidence>
<dbReference type="Proteomes" id="UP001174136">
    <property type="component" value="Unassembled WGS sequence"/>
</dbReference>
<dbReference type="PANTHER" id="PTHR21669:SF12">
    <property type="entry name" value="UBINUCLEIN-1"/>
    <property type="match status" value="1"/>
</dbReference>
<feature type="region of interest" description="Disordered" evidence="3">
    <location>
        <begin position="549"/>
        <end position="591"/>
    </location>
</feature>
<sequence length="763" mass="84526">MMAEVRRMQLTLPCDFSSSPTDEKSPLPTNSAPSAPSSVALKGKCSELGQSSTVRCVLTLFQSDEHAFPEFSYTEMVEKKSGYMVIKEGIQKKSEEHDNPDHEELAAIARQFDKKYRPLLSSRWFWGAAFNDDFLYLQGEVKKKKDRIQDLVDIGYGYDDDDSFIDNSEAYDELVPASLTTKHGGFYINSGVLQFRQASDTEVEDFTMRSIILKPPKKRKLNEGLDKPKKRDSKEGGKLKITVDSISKEGALSEKVVEEPEKKKKKSAGPLSVTNMLRKFRREKEREMQKREGEGRQSFGTPRFPMCPADAGGGGGTGLADPLLSLIGSINDHSLIQAAATVDFDIDLDSLLDATEDGCQLKTAQHATEMHLVMENQSTFLFQAQPQTELKSGFVPQPGTLPEGLSPKLERRIGDLKVDPLEKLKEAIGKVMPEQIVRFHDNRQAHAQVKSTKVTEEKKIREQRVNVASEDGKRGPQKKFKWNEEIRECLCLVVKAKMDRFETDKSENQEMEEYLKNFLDNKVKTLWPKGWMQPRLLLKESKKILGHSSSLVSQKKTKSEKKMASINSTSNFPDGSAESPDGHFCRGSSPEETALSLDTNKKTLKEVLNANTHPHLSVLMGGNGVKGPGSEPPTLSETAVKPPHDATPVTAASTHSFLDLLAEQALAQGQLVNATIYQKFKVVAASSVKFSDLKSPPLPPPAPQSSPVSFPGDGMCYLFEASVPQVAQFPGQVEATKMQAVADNHTTTHPPEAHNHVAHSEFV</sequence>